<reference evidence="2" key="1">
    <citation type="journal article" date="2020" name="Stud. Mycol.">
        <title>101 Dothideomycetes genomes: a test case for predicting lifestyles and emergence of pathogens.</title>
        <authorList>
            <person name="Haridas S."/>
            <person name="Albert R."/>
            <person name="Binder M."/>
            <person name="Bloem J."/>
            <person name="Labutti K."/>
            <person name="Salamov A."/>
            <person name="Andreopoulos B."/>
            <person name="Baker S."/>
            <person name="Barry K."/>
            <person name="Bills G."/>
            <person name="Bluhm B."/>
            <person name="Cannon C."/>
            <person name="Castanera R."/>
            <person name="Culley D."/>
            <person name="Daum C."/>
            <person name="Ezra D."/>
            <person name="Gonzalez J."/>
            <person name="Henrissat B."/>
            <person name="Kuo A."/>
            <person name="Liang C."/>
            <person name="Lipzen A."/>
            <person name="Lutzoni F."/>
            <person name="Magnuson J."/>
            <person name="Mondo S."/>
            <person name="Nolan M."/>
            <person name="Ohm R."/>
            <person name="Pangilinan J."/>
            <person name="Park H.-J."/>
            <person name="Ramirez L."/>
            <person name="Alfaro M."/>
            <person name="Sun H."/>
            <person name="Tritt A."/>
            <person name="Yoshinaga Y."/>
            <person name="Zwiers L.-H."/>
            <person name="Turgeon B."/>
            <person name="Goodwin S."/>
            <person name="Spatafora J."/>
            <person name="Crous P."/>
            <person name="Grigoriev I."/>
        </authorList>
    </citation>
    <scope>NUCLEOTIDE SEQUENCE</scope>
    <source>
        <strain evidence="2">CBS 119687</strain>
    </source>
</reference>
<dbReference type="RefSeq" id="XP_033519127.1">
    <property type="nucleotide sequence ID" value="XM_033673119.1"/>
</dbReference>
<proteinExistence type="predicted"/>
<dbReference type="AlphaFoldDB" id="A0A6A6A0Q3"/>
<dbReference type="EMBL" id="ML977518">
    <property type="protein sequence ID" value="KAF2124734.1"/>
    <property type="molecule type" value="Genomic_DNA"/>
</dbReference>
<evidence type="ECO:0000313" key="3">
    <source>
        <dbReference type="Proteomes" id="UP000799771"/>
    </source>
</evidence>
<sequence>MAPKFDPVLETEMEKINTPPLPERLPPRPHKQLSQAKFAGEGYNPFSAQGGWPTSRPPKMQSTAMVRRRADLEMLRHGHIYDLDPFVCVGPNTDNTEWEAKRKAMRQEVYNMNYKFVGSPESFLRVTIESEIRIENIKDLAHNYYREGRRLKALSPPEETAAEKAARELQARAYIAKGERAALVLEHWADQQLQDAIAQLSKLNADPKASKAKKQAQTLDVEWARGYAQPYLNDLRAVFVAADHGLPLEKTLFGWRGYESRCDFYDQVFDTKDRIFSAYGCFEACNHFAANMKKGKARTLLMNKLYVACEQLWRHVVSPRIRMWNILCLSDPVLRLSINIKTDVPAIYAALASLDITAGFDKRTFGGVEVIKVPLAR</sequence>
<gene>
    <name evidence="2" type="ORF">P153DRAFT_434973</name>
</gene>
<evidence type="ECO:0000313" key="2">
    <source>
        <dbReference type="EMBL" id="KAF2124734.1"/>
    </source>
</evidence>
<accession>A0A6A6A0Q3</accession>
<evidence type="ECO:0000256" key="1">
    <source>
        <dbReference type="SAM" id="MobiDB-lite"/>
    </source>
</evidence>
<dbReference type="OrthoDB" id="3810827at2759"/>
<feature type="region of interest" description="Disordered" evidence="1">
    <location>
        <begin position="1"/>
        <end position="33"/>
    </location>
</feature>
<organism evidence="2 3">
    <name type="scientific">Dothidotthia symphoricarpi CBS 119687</name>
    <dbReference type="NCBI Taxonomy" id="1392245"/>
    <lineage>
        <taxon>Eukaryota</taxon>
        <taxon>Fungi</taxon>
        <taxon>Dikarya</taxon>
        <taxon>Ascomycota</taxon>
        <taxon>Pezizomycotina</taxon>
        <taxon>Dothideomycetes</taxon>
        <taxon>Pleosporomycetidae</taxon>
        <taxon>Pleosporales</taxon>
        <taxon>Dothidotthiaceae</taxon>
        <taxon>Dothidotthia</taxon>
    </lineage>
</organism>
<dbReference type="Proteomes" id="UP000799771">
    <property type="component" value="Unassembled WGS sequence"/>
</dbReference>
<keyword evidence="3" id="KW-1185">Reference proteome</keyword>
<dbReference type="GeneID" id="54413551"/>
<name>A0A6A6A0Q3_9PLEO</name>
<protein>
    <submittedName>
        <fullName evidence="2">Uncharacterized protein</fullName>
    </submittedName>
</protein>